<protein>
    <submittedName>
        <fullName evidence="1">Uncharacterized protein</fullName>
    </submittedName>
</protein>
<dbReference type="Proteomes" id="UP000639338">
    <property type="component" value="Unassembled WGS sequence"/>
</dbReference>
<organism evidence="1 2">
    <name type="scientific">Aphidius gifuensis</name>
    <name type="common">Parasitoid wasp</name>
    <dbReference type="NCBI Taxonomy" id="684658"/>
    <lineage>
        <taxon>Eukaryota</taxon>
        <taxon>Metazoa</taxon>
        <taxon>Ecdysozoa</taxon>
        <taxon>Arthropoda</taxon>
        <taxon>Hexapoda</taxon>
        <taxon>Insecta</taxon>
        <taxon>Pterygota</taxon>
        <taxon>Neoptera</taxon>
        <taxon>Endopterygota</taxon>
        <taxon>Hymenoptera</taxon>
        <taxon>Apocrita</taxon>
        <taxon>Ichneumonoidea</taxon>
        <taxon>Braconidae</taxon>
        <taxon>Aphidiinae</taxon>
        <taxon>Aphidius</taxon>
    </lineage>
</organism>
<dbReference type="AlphaFoldDB" id="A0A834Y6P9"/>
<dbReference type="EMBL" id="JACMRX010000001">
    <property type="protein sequence ID" value="KAF7998138.1"/>
    <property type="molecule type" value="Genomic_DNA"/>
</dbReference>
<sequence length="138" mass="16079">MATLKCHNGTFYQDLRNDELKGESSLVECSQTSTDVCVRTELKVEGNFILYDYTCEDFIEPLEDLTPYHNIEDGCFDDASTSQTVGYYETIMKKHDYLRNLYTKNVGDYGIRMKICPCNNNDECNFIHKKKSFFDIIF</sequence>
<comment type="caution">
    <text evidence="1">The sequence shown here is derived from an EMBL/GenBank/DDBJ whole genome shotgun (WGS) entry which is preliminary data.</text>
</comment>
<accession>A0A834Y6P9</accession>
<evidence type="ECO:0000313" key="1">
    <source>
        <dbReference type="EMBL" id="KAF7998138.1"/>
    </source>
</evidence>
<reference evidence="1 2" key="1">
    <citation type="submission" date="2020-08" db="EMBL/GenBank/DDBJ databases">
        <title>Aphidius gifuensis genome sequencing and assembly.</title>
        <authorList>
            <person name="Du Z."/>
        </authorList>
    </citation>
    <scope>NUCLEOTIDE SEQUENCE [LARGE SCALE GENOMIC DNA]</scope>
    <source>
        <strain evidence="1">YNYX2018</strain>
        <tissue evidence="1">Adults</tissue>
    </source>
</reference>
<gene>
    <name evidence="1" type="ORF">HCN44_009536</name>
</gene>
<keyword evidence="2" id="KW-1185">Reference proteome</keyword>
<proteinExistence type="predicted"/>
<evidence type="ECO:0000313" key="2">
    <source>
        <dbReference type="Proteomes" id="UP000639338"/>
    </source>
</evidence>
<name>A0A834Y6P9_APHGI</name>